<evidence type="ECO:0000256" key="4">
    <source>
        <dbReference type="ARBA" id="ARBA00004752"/>
    </source>
</evidence>
<dbReference type="GO" id="GO:0051301">
    <property type="term" value="P:cell division"/>
    <property type="evidence" value="ECO:0007669"/>
    <property type="project" value="UniProtKB-KW"/>
</dbReference>
<evidence type="ECO:0000256" key="2">
    <source>
        <dbReference type="ARBA" id="ARBA00003921"/>
    </source>
</evidence>
<dbReference type="InterPro" id="IPR036635">
    <property type="entry name" value="MurB_C_sf"/>
</dbReference>
<reference evidence="22 23" key="1">
    <citation type="submission" date="2016-10" db="EMBL/GenBank/DDBJ databases">
        <authorList>
            <person name="de Groot N.N."/>
        </authorList>
    </citation>
    <scope>NUCLEOTIDE SEQUENCE [LARGE SCALE GENOMIC DNA]</scope>
    <source>
        <strain evidence="22 23">HL3</strain>
    </source>
</reference>
<dbReference type="InterPro" id="IPR016169">
    <property type="entry name" value="FAD-bd_PCMH_sub2"/>
</dbReference>
<feature type="active site" evidence="20">
    <location>
        <position position="289"/>
    </location>
</feature>
<dbReference type="PANTHER" id="PTHR21071:SF4">
    <property type="entry name" value="UDP-N-ACETYLENOLPYRUVOYLGLUCOSAMINE REDUCTASE"/>
    <property type="match status" value="1"/>
</dbReference>
<proteinExistence type="inferred from homology"/>
<evidence type="ECO:0000256" key="3">
    <source>
        <dbReference type="ARBA" id="ARBA00004496"/>
    </source>
</evidence>
<evidence type="ECO:0000313" key="23">
    <source>
        <dbReference type="Proteomes" id="UP000198611"/>
    </source>
</evidence>
<comment type="cofactor">
    <cofactor evidence="1 20">
        <name>FAD</name>
        <dbReference type="ChEBI" id="CHEBI:57692"/>
    </cofactor>
</comment>
<dbReference type="Proteomes" id="UP000198611">
    <property type="component" value="Unassembled WGS sequence"/>
</dbReference>
<dbReference type="STRING" id="1123397.SAMN05660831_01260"/>
<dbReference type="NCBIfam" id="TIGR00179">
    <property type="entry name" value="murB"/>
    <property type="match status" value="1"/>
</dbReference>
<evidence type="ECO:0000256" key="14">
    <source>
        <dbReference type="ARBA" id="ARBA00022984"/>
    </source>
</evidence>
<dbReference type="Pfam" id="PF02873">
    <property type="entry name" value="MurB_C"/>
    <property type="match status" value="1"/>
</dbReference>
<evidence type="ECO:0000256" key="17">
    <source>
        <dbReference type="ARBA" id="ARBA00023316"/>
    </source>
</evidence>
<dbReference type="GO" id="GO:0008762">
    <property type="term" value="F:UDP-N-acetylmuramate dehydrogenase activity"/>
    <property type="evidence" value="ECO:0007669"/>
    <property type="project" value="UniProtKB-UniRule"/>
</dbReference>
<name>A0A1I1QSF4_9GAMM</name>
<evidence type="ECO:0000256" key="12">
    <source>
        <dbReference type="ARBA" id="ARBA00022857"/>
    </source>
</evidence>
<keyword evidence="11 20" id="KW-0274">FAD</keyword>
<dbReference type="Gene3D" id="3.30.465.10">
    <property type="match status" value="1"/>
</dbReference>
<dbReference type="UniPathway" id="UPA00219"/>
<keyword evidence="15 20" id="KW-0560">Oxidoreductase</keyword>
<dbReference type="InterPro" id="IPR003170">
    <property type="entry name" value="MurB"/>
</dbReference>
<keyword evidence="10 20" id="KW-0285">Flavoprotein</keyword>
<evidence type="ECO:0000256" key="15">
    <source>
        <dbReference type="ARBA" id="ARBA00023002"/>
    </source>
</evidence>
<dbReference type="InterPro" id="IPR011601">
    <property type="entry name" value="MurB_C"/>
</dbReference>
<keyword evidence="8 20" id="KW-0963">Cytoplasm</keyword>
<gene>
    <name evidence="20" type="primary">murB</name>
    <name evidence="22" type="ORF">SAMN05660831_01260</name>
</gene>
<dbReference type="NCBIfam" id="NF010480">
    <property type="entry name" value="PRK13905.1"/>
    <property type="match status" value="1"/>
</dbReference>
<keyword evidence="13 20" id="KW-0133">Cell shape</keyword>
<keyword evidence="23" id="KW-1185">Reference proteome</keyword>
<dbReference type="GO" id="GO:0005829">
    <property type="term" value="C:cytosol"/>
    <property type="evidence" value="ECO:0007669"/>
    <property type="project" value="TreeGrafter"/>
</dbReference>
<keyword evidence="12 20" id="KW-0521">NADP</keyword>
<dbReference type="GO" id="GO:0071555">
    <property type="term" value="P:cell wall organization"/>
    <property type="evidence" value="ECO:0007669"/>
    <property type="project" value="UniProtKB-KW"/>
</dbReference>
<dbReference type="HAMAP" id="MF_00037">
    <property type="entry name" value="MurB"/>
    <property type="match status" value="1"/>
</dbReference>
<dbReference type="InterPro" id="IPR016167">
    <property type="entry name" value="FAD-bd_PCMH_sub1"/>
</dbReference>
<dbReference type="Gene3D" id="3.90.78.10">
    <property type="entry name" value="UDP-N-acetylenolpyruvoylglucosamine reductase, C-terminal domain"/>
    <property type="match status" value="1"/>
</dbReference>
<sequence length="297" mass="31321">MMAAPEITALRGELRTDEPLSRHTTWRTGGPATRFYRPADADDLATFLAGLSPEEPLLWLGLGSNLLVRDGGFPGTVIATTNRLADLEWQDAMTLRAGAGVPCAKLARFAGKSGMTGGEFWGGIPGTLGGALAMNAGAFGGETWERVVAVETVDHAGERRRRTPADYEVGYRHVRGPEGEWFTAAELALEPGGRGREGVRELLEQRGATQPVQEATAGSTFRNPPGDHAARLLETAGLKGACVGGACVSERHANFIVNTGAATSADIEALMARMAERVRAVHGVVLEPEVRIAGVAA</sequence>
<dbReference type="EC" id="1.3.1.98" evidence="6 20"/>
<evidence type="ECO:0000256" key="5">
    <source>
        <dbReference type="ARBA" id="ARBA00010485"/>
    </source>
</evidence>
<keyword evidence="14 20" id="KW-0573">Peptidoglycan synthesis</keyword>
<keyword evidence="16 20" id="KW-0131">Cell cycle</keyword>
<organism evidence="22 23">
    <name type="scientific">Thiohalospira halophila DSM 15071</name>
    <dbReference type="NCBI Taxonomy" id="1123397"/>
    <lineage>
        <taxon>Bacteria</taxon>
        <taxon>Pseudomonadati</taxon>
        <taxon>Pseudomonadota</taxon>
        <taxon>Gammaproteobacteria</taxon>
        <taxon>Thiohalospirales</taxon>
        <taxon>Thiohalospiraceae</taxon>
        <taxon>Thiohalospira</taxon>
    </lineage>
</organism>
<evidence type="ECO:0000256" key="18">
    <source>
        <dbReference type="ARBA" id="ARBA00031026"/>
    </source>
</evidence>
<comment type="subcellular location">
    <subcellularLocation>
        <location evidence="3 20">Cytoplasm</location>
    </subcellularLocation>
</comment>
<dbReference type="InterPro" id="IPR016166">
    <property type="entry name" value="FAD-bd_PCMH"/>
</dbReference>
<comment type="similarity">
    <text evidence="5 20">Belongs to the MurB family.</text>
</comment>
<dbReference type="SUPFAM" id="SSF56176">
    <property type="entry name" value="FAD-binding/transporter-associated domain-like"/>
    <property type="match status" value="1"/>
</dbReference>
<evidence type="ECO:0000256" key="8">
    <source>
        <dbReference type="ARBA" id="ARBA00022490"/>
    </source>
</evidence>
<dbReference type="GO" id="GO:0008360">
    <property type="term" value="P:regulation of cell shape"/>
    <property type="evidence" value="ECO:0007669"/>
    <property type="project" value="UniProtKB-KW"/>
</dbReference>
<evidence type="ECO:0000256" key="1">
    <source>
        <dbReference type="ARBA" id="ARBA00001974"/>
    </source>
</evidence>
<dbReference type="PANTHER" id="PTHR21071">
    <property type="entry name" value="UDP-N-ACETYLENOLPYRUVOYLGLUCOSAMINE REDUCTASE"/>
    <property type="match status" value="1"/>
</dbReference>
<dbReference type="GO" id="GO:0071949">
    <property type="term" value="F:FAD binding"/>
    <property type="evidence" value="ECO:0007669"/>
    <property type="project" value="InterPro"/>
</dbReference>
<feature type="domain" description="FAD-binding PCMH-type" evidence="21">
    <location>
        <begin position="28"/>
        <end position="205"/>
    </location>
</feature>
<dbReference type="GO" id="GO:0009252">
    <property type="term" value="P:peptidoglycan biosynthetic process"/>
    <property type="evidence" value="ECO:0007669"/>
    <property type="project" value="UniProtKB-UniRule"/>
</dbReference>
<dbReference type="InterPro" id="IPR006094">
    <property type="entry name" value="Oxid_FAD_bind_N"/>
</dbReference>
<keyword evidence="9 20" id="KW-0132">Cell division</keyword>
<dbReference type="SUPFAM" id="SSF56194">
    <property type="entry name" value="Uridine diphospho-N-Acetylenolpyruvylglucosamine reductase, MurB, C-terminal domain"/>
    <property type="match status" value="1"/>
</dbReference>
<evidence type="ECO:0000256" key="13">
    <source>
        <dbReference type="ARBA" id="ARBA00022960"/>
    </source>
</evidence>
<evidence type="ECO:0000313" key="22">
    <source>
        <dbReference type="EMBL" id="SFD24927.1"/>
    </source>
</evidence>
<protein>
    <recommendedName>
        <fullName evidence="7 20">UDP-N-acetylenolpyruvoylglucosamine reductase</fullName>
        <ecNumber evidence="6 20">1.3.1.98</ecNumber>
    </recommendedName>
    <alternativeName>
        <fullName evidence="18 20">UDP-N-acetylmuramate dehydrogenase</fullName>
    </alternativeName>
</protein>
<evidence type="ECO:0000259" key="21">
    <source>
        <dbReference type="PROSITE" id="PS51387"/>
    </source>
</evidence>
<evidence type="ECO:0000256" key="9">
    <source>
        <dbReference type="ARBA" id="ARBA00022618"/>
    </source>
</evidence>
<evidence type="ECO:0000256" key="6">
    <source>
        <dbReference type="ARBA" id="ARBA00012518"/>
    </source>
</evidence>
<keyword evidence="17 20" id="KW-0961">Cell wall biogenesis/degradation</keyword>
<dbReference type="Gene3D" id="3.30.43.10">
    <property type="entry name" value="Uridine Diphospho-n-acetylenolpyruvylglucosamine Reductase, domain 2"/>
    <property type="match status" value="1"/>
</dbReference>
<evidence type="ECO:0000256" key="11">
    <source>
        <dbReference type="ARBA" id="ARBA00022827"/>
    </source>
</evidence>
<dbReference type="Pfam" id="PF01565">
    <property type="entry name" value="FAD_binding_4"/>
    <property type="match status" value="1"/>
</dbReference>
<evidence type="ECO:0000256" key="16">
    <source>
        <dbReference type="ARBA" id="ARBA00023306"/>
    </source>
</evidence>
<comment type="catalytic activity">
    <reaction evidence="19 20">
        <text>UDP-N-acetyl-alpha-D-muramate + NADP(+) = UDP-N-acetyl-3-O-(1-carboxyvinyl)-alpha-D-glucosamine + NADPH + H(+)</text>
        <dbReference type="Rhea" id="RHEA:12248"/>
        <dbReference type="ChEBI" id="CHEBI:15378"/>
        <dbReference type="ChEBI" id="CHEBI:57783"/>
        <dbReference type="ChEBI" id="CHEBI:58349"/>
        <dbReference type="ChEBI" id="CHEBI:68483"/>
        <dbReference type="ChEBI" id="CHEBI:70757"/>
        <dbReference type="EC" id="1.3.1.98"/>
    </reaction>
</comment>
<dbReference type="AlphaFoldDB" id="A0A1I1QSF4"/>
<dbReference type="PROSITE" id="PS51387">
    <property type="entry name" value="FAD_PCMH"/>
    <property type="match status" value="1"/>
</dbReference>
<accession>A0A1I1QSF4</accession>
<evidence type="ECO:0000256" key="20">
    <source>
        <dbReference type="HAMAP-Rule" id="MF_00037"/>
    </source>
</evidence>
<dbReference type="InterPro" id="IPR036318">
    <property type="entry name" value="FAD-bd_PCMH-like_sf"/>
</dbReference>
<comment type="pathway">
    <text evidence="4 20">Cell wall biogenesis; peptidoglycan biosynthesis.</text>
</comment>
<feature type="active site" description="Proton donor" evidence="20">
    <location>
        <position position="219"/>
    </location>
</feature>
<evidence type="ECO:0000256" key="10">
    <source>
        <dbReference type="ARBA" id="ARBA00022630"/>
    </source>
</evidence>
<evidence type="ECO:0000256" key="7">
    <source>
        <dbReference type="ARBA" id="ARBA00015188"/>
    </source>
</evidence>
<feature type="active site" evidence="20">
    <location>
        <position position="172"/>
    </location>
</feature>
<comment type="function">
    <text evidence="2 20">Cell wall formation.</text>
</comment>
<evidence type="ECO:0000256" key="19">
    <source>
        <dbReference type="ARBA" id="ARBA00048914"/>
    </source>
</evidence>
<dbReference type="EMBL" id="FOMJ01000003">
    <property type="protein sequence ID" value="SFD24927.1"/>
    <property type="molecule type" value="Genomic_DNA"/>
</dbReference>